<gene>
    <name evidence="2" type="ORF">BJ987_004247</name>
</gene>
<dbReference type="EMBL" id="JAGGMR010000001">
    <property type="protein sequence ID" value="MBP2191346.1"/>
    <property type="molecule type" value="Genomic_DNA"/>
</dbReference>
<reference evidence="2 3" key="1">
    <citation type="submission" date="2021-03" db="EMBL/GenBank/DDBJ databases">
        <title>Sequencing the genomes of 1000 actinobacteria strains.</title>
        <authorList>
            <person name="Klenk H.-P."/>
        </authorList>
    </citation>
    <scope>NUCLEOTIDE SEQUENCE [LARGE SCALE GENOMIC DNA]</scope>
    <source>
        <strain evidence="2 3">DSM 45516</strain>
    </source>
</reference>
<evidence type="ECO:0000313" key="2">
    <source>
        <dbReference type="EMBL" id="MBP2191346.1"/>
    </source>
</evidence>
<sequence>MTASYRLNALSCRDPRCSERPARYLDSATGSTHLVRVERPLQPSSVRRCTGQPGGRYRANVARVWFKKYVIVFGVLLVLSCGLWVFGKWMENPVWFDFSDCSGAYCPPEVSQSDDAQPDTARYVSCCR</sequence>
<evidence type="ECO:0000313" key="3">
    <source>
        <dbReference type="Proteomes" id="UP001519325"/>
    </source>
</evidence>
<proteinExistence type="predicted"/>
<keyword evidence="1" id="KW-1133">Transmembrane helix</keyword>
<comment type="caution">
    <text evidence="2">The sequence shown here is derived from an EMBL/GenBank/DDBJ whole genome shotgun (WGS) entry which is preliminary data.</text>
</comment>
<keyword evidence="3" id="KW-1185">Reference proteome</keyword>
<keyword evidence="1" id="KW-0472">Membrane</keyword>
<keyword evidence="1" id="KW-0812">Transmembrane</keyword>
<organism evidence="2 3">
    <name type="scientific">Nocardia goodfellowii</name>
    <dbReference type="NCBI Taxonomy" id="882446"/>
    <lineage>
        <taxon>Bacteria</taxon>
        <taxon>Bacillati</taxon>
        <taxon>Actinomycetota</taxon>
        <taxon>Actinomycetes</taxon>
        <taxon>Mycobacteriales</taxon>
        <taxon>Nocardiaceae</taxon>
        <taxon>Nocardia</taxon>
    </lineage>
</organism>
<protein>
    <submittedName>
        <fullName evidence="2">Uncharacterized protein</fullName>
    </submittedName>
</protein>
<dbReference type="Proteomes" id="UP001519325">
    <property type="component" value="Unassembled WGS sequence"/>
</dbReference>
<feature type="transmembrane region" description="Helical" evidence="1">
    <location>
        <begin position="66"/>
        <end position="86"/>
    </location>
</feature>
<evidence type="ECO:0000256" key="1">
    <source>
        <dbReference type="SAM" id="Phobius"/>
    </source>
</evidence>
<accession>A0ABS4QI29</accession>
<name>A0ABS4QI29_9NOCA</name>